<keyword evidence="2" id="KW-1185">Reference proteome</keyword>
<evidence type="ECO:0000313" key="1">
    <source>
        <dbReference type="EMBL" id="MPC64554.1"/>
    </source>
</evidence>
<proteinExistence type="predicted"/>
<dbReference type="EMBL" id="VSRR010022236">
    <property type="protein sequence ID" value="MPC64554.1"/>
    <property type="molecule type" value="Genomic_DNA"/>
</dbReference>
<comment type="caution">
    <text evidence="1">The sequence shown here is derived from an EMBL/GenBank/DDBJ whole genome shotgun (WGS) entry which is preliminary data.</text>
</comment>
<accession>A0A5B7H6T1</accession>
<protein>
    <submittedName>
        <fullName evidence="1">Uncharacterized protein</fullName>
    </submittedName>
</protein>
<dbReference type="Proteomes" id="UP000324222">
    <property type="component" value="Unassembled WGS sequence"/>
</dbReference>
<sequence>MNTSWSASRVCISVQPLHELSFIGTVKGDHFVRYIMFHALVTSRTPALHHACSSSPNAFSPLVPLVPLT</sequence>
<reference evidence="1 2" key="1">
    <citation type="submission" date="2019-05" db="EMBL/GenBank/DDBJ databases">
        <title>Another draft genome of Portunus trituberculatus and its Hox gene families provides insights of decapod evolution.</title>
        <authorList>
            <person name="Jeong J.-H."/>
            <person name="Song I."/>
            <person name="Kim S."/>
            <person name="Choi T."/>
            <person name="Kim D."/>
            <person name="Ryu S."/>
            <person name="Kim W."/>
        </authorList>
    </citation>
    <scope>NUCLEOTIDE SEQUENCE [LARGE SCALE GENOMIC DNA]</scope>
    <source>
        <tissue evidence="1">Muscle</tissue>
    </source>
</reference>
<dbReference type="AlphaFoldDB" id="A0A5B7H6T1"/>
<gene>
    <name evidence="1" type="ORF">E2C01_058672</name>
</gene>
<name>A0A5B7H6T1_PORTR</name>
<organism evidence="1 2">
    <name type="scientific">Portunus trituberculatus</name>
    <name type="common">Swimming crab</name>
    <name type="synonym">Neptunus trituberculatus</name>
    <dbReference type="NCBI Taxonomy" id="210409"/>
    <lineage>
        <taxon>Eukaryota</taxon>
        <taxon>Metazoa</taxon>
        <taxon>Ecdysozoa</taxon>
        <taxon>Arthropoda</taxon>
        <taxon>Crustacea</taxon>
        <taxon>Multicrustacea</taxon>
        <taxon>Malacostraca</taxon>
        <taxon>Eumalacostraca</taxon>
        <taxon>Eucarida</taxon>
        <taxon>Decapoda</taxon>
        <taxon>Pleocyemata</taxon>
        <taxon>Brachyura</taxon>
        <taxon>Eubrachyura</taxon>
        <taxon>Portunoidea</taxon>
        <taxon>Portunidae</taxon>
        <taxon>Portuninae</taxon>
        <taxon>Portunus</taxon>
    </lineage>
</organism>
<evidence type="ECO:0000313" key="2">
    <source>
        <dbReference type="Proteomes" id="UP000324222"/>
    </source>
</evidence>